<feature type="non-terminal residue" evidence="2">
    <location>
        <position position="73"/>
    </location>
</feature>
<feature type="domain" description="HAUS augmin-like complex subunit 6 N-terminal" evidence="1">
    <location>
        <begin position="1"/>
        <end position="73"/>
    </location>
</feature>
<feature type="non-terminal residue" evidence="2">
    <location>
        <position position="1"/>
    </location>
</feature>
<evidence type="ECO:0000313" key="2">
    <source>
        <dbReference type="EMBL" id="NWQ94437.1"/>
    </source>
</evidence>
<evidence type="ECO:0000259" key="1">
    <source>
        <dbReference type="Pfam" id="PF14661"/>
    </source>
</evidence>
<accession>A0A7K4TAX9</accession>
<keyword evidence="3" id="KW-1185">Reference proteome</keyword>
<sequence length="73" mass="8520">GPKFIHLMYQFARHVMIENMKRNSVGTDTPFAGAVRLASKDMYMASARCRVARNKLLQILQKEDFVIQEYKKK</sequence>
<reference evidence="2 3" key="1">
    <citation type="submission" date="2019-09" db="EMBL/GenBank/DDBJ databases">
        <title>Bird 10,000 Genomes (B10K) Project - Family phase.</title>
        <authorList>
            <person name="Zhang G."/>
        </authorList>
    </citation>
    <scope>NUCLEOTIDE SEQUENCE [LARGE SCALE GENOMIC DNA]</scope>
    <source>
        <strain evidence="2">B10K-DU-001-64</strain>
        <tissue evidence="2">Muscle</tissue>
    </source>
</reference>
<dbReference type="GO" id="GO:0008017">
    <property type="term" value="F:microtubule binding"/>
    <property type="evidence" value="ECO:0007669"/>
    <property type="project" value="TreeGrafter"/>
</dbReference>
<dbReference type="GO" id="GO:1990498">
    <property type="term" value="C:mitotic spindle microtubule"/>
    <property type="evidence" value="ECO:0007669"/>
    <property type="project" value="TreeGrafter"/>
</dbReference>
<dbReference type="Pfam" id="PF14661">
    <property type="entry name" value="HAUS6_N"/>
    <property type="match status" value="1"/>
</dbReference>
<dbReference type="EMBL" id="VYXH01008973">
    <property type="protein sequence ID" value="NWQ94437.1"/>
    <property type="molecule type" value="Genomic_DNA"/>
</dbReference>
<dbReference type="GO" id="GO:0070652">
    <property type="term" value="C:HAUS complex"/>
    <property type="evidence" value="ECO:0007669"/>
    <property type="project" value="InterPro"/>
</dbReference>
<dbReference type="AlphaFoldDB" id="A0A7K4TAX9"/>
<organism evidence="2 3">
    <name type="scientific">Burhinus bistriatus</name>
    <dbReference type="NCBI Taxonomy" id="240201"/>
    <lineage>
        <taxon>Eukaryota</taxon>
        <taxon>Metazoa</taxon>
        <taxon>Chordata</taxon>
        <taxon>Craniata</taxon>
        <taxon>Vertebrata</taxon>
        <taxon>Euteleostomi</taxon>
        <taxon>Archelosauria</taxon>
        <taxon>Archosauria</taxon>
        <taxon>Dinosauria</taxon>
        <taxon>Saurischia</taxon>
        <taxon>Theropoda</taxon>
        <taxon>Coelurosauria</taxon>
        <taxon>Aves</taxon>
        <taxon>Neognathae</taxon>
        <taxon>Neoaves</taxon>
        <taxon>Charadriiformes</taxon>
        <taxon>Burhinidae</taxon>
        <taxon>Burhinus</taxon>
    </lineage>
</organism>
<protein>
    <submittedName>
        <fullName evidence="2">HAUS6 protein</fullName>
    </submittedName>
</protein>
<comment type="caution">
    <text evidence="2">The sequence shown here is derived from an EMBL/GenBank/DDBJ whole genome shotgun (WGS) entry which is preliminary data.</text>
</comment>
<dbReference type="Proteomes" id="UP000574691">
    <property type="component" value="Unassembled WGS sequence"/>
</dbReference>
<gene>
    <name evidence="2" type="primary">Haus6_1</name>
    <name evidence="2" type="ORF">BURBIS_R15263</name>
</gene>
<proteinExistence type="predicted"/>
<evidence type="ECO:0000313" key="3">
    <source>
        <dbReference type="Proteomes" id="UP000574691"/>
    </source>
</evidence>
<dbReference type="InterPro" id="IPR026797">
    <property type="entry name" value="HAUS_6"/>
</dbReference>
<dbReference type="PANTHER" id="PTHR16151:SF2">
    <property type="entry name" value="HAUS AUGMIN-LIKE COMPLEX SUBUNIT 6"/>
    <property type="match status" value="1"/>
</dbReference>
<dbReference type="GO" id="GO:0051225">
    <property type="term" value="P:spindle assembly"/>
    <property type="evidence" value="ECO:0007669"/>
    <property type="project" value="InterPro"/>
</dbReference>
<name>A0A7K4TAX9_9CHAR</name>
<dbReference type="PANTHER" id="PTHR16151">
    <property type="entry name" value="HAUS AUGMIN-LIKE COMPLEX SUBUNIT 6"/>
    <property type="match status" value="1"/>
</dbReference>
<dbReference type="InterPro" id="IPR028163">
    <property type="entry name" value="HAUS_6_N"/>
</dbReference>